<evidence type="ECO:0000313" key="3">
    <source>
        <dbReference type="Proteomes" id="UP000004367"/>
    </source>
</evidence>
<reference evidence="2 3" key="1">
    <citation type="submission" date="2012-02" db="EMBL/GenBank/DDBJ databases">
        <title>Whole genome shotgun sequence of Mobilicoccus pelagius NBRC 104925.</title>
        <authorList>
            <person name="Yoshida Y."/>
            <person name="Hosoyama A."/>
            <person name="Tsuchikane K."/>
            <person name="Katsumata H."/>
            <person name="Yamazaki S."/>
            <person name="Fujita N."/>
        </authorList>
    </citation>
    <scope>NUCLEOTIDE SEQUENCE [LARGE SCALE GENOMIC DNA]</scope>
    <source>
        <strain evidence="2 3">NBRC 104925</strain>
    </source>
</reference>
<name>H5UVZ3_9MICO</name>
<protein>
    <submittedName>
        <fullName evidence="2">Uncharacterized protein</fullName>
    </submittedName>
</protein>
<dbReference type="STRING" id="1089455.MOPEL_135_01390"/>
<feature type="compositionally biased region" description="Basic and acidic residues" evidence="1">
    <location>
        <begin position="1"/>
        <end position="19"/>
    </location>
</feature>
<dbReference type="Proteomes" id="UP000004367">
    <property type="component" value="Unassembled WGS sequence"/>
</dbReference>
<feature type="region of interest" description="Disordered" evidence="1">
    <location>
        <begin position="1"/>
        <end position="20"/>
    </location>
</feature>
<gene>
    <name evidence="2" type="ORF">MOPEL_135_01390</name>
</gene>
<sequence>MEVRDLDEGHYTREAEGTTRPRRLLGRRVRTVYEPGPEVTHDVTWLDEEESREGWRRLGLTDRDF</sequence>
<evidence type="ECO:0000256" key="1">
    <source>
        <dbReference type="SAM" id="MobiDB-lite"/>
    </source>
</evidence>
<evidence type="ECO:0000313" key="2">
    <source>
        <dbReference type="EMBL" id="GAB49901.1"/>
    </source>
</evidence>
<organism evidence="2 3">
    <name type="scientific">Mobilicoccus pelagius NBRC 104925</name>
    <dbReference type="NCBI Taxonomy" id="1089455"/>
    <lineage>
        <taxon>Bacteria</taxon>
        <taxon>Bacillati</taxon>
        <taxon>Actinomycetota</taxon>
        <taxon>Actinomycetes</taxon>
        <taxon>Micrococcales</taxon>
        <taxon>Dermatophilaceae</taxon>
        <taxon>Mobilicoccus</taxon>
    </lineage>
</organism>
<comment type="caution">
    <text evidence="2">The sequence shown here is derived from an EMBL/GenBank/DDBJ whole genome shotgun (WGS) entry which is preliminary data.</text>
</comment>
<dbReference type="RefSeq" id="WP_009483744.1">
    <property type="nucleotide sequence ID" value="NZ_BAFE01000094.1"/>
</dbReference>
<keyword evidence="3" id="KW-1185">Reference proteome</keyword>
<accession>H5UVZ3</accession>
<dbReference type="AlphaFoldDB" id="H5UVZ3"/>
<dbReference type="EMBL" id="BAFE01000094">
    <property type="protein sequence ID" value="GAB49901.1"/>
    <property type="molecule type" value="Genomic_DNA"/>
</dbReference>
<proteinExistence type="predicted"/>